<organism evidence="2">
    <name type="scientific">Cladophialophora bantiana (strain ATCC 10958 / CBS 173.52 / CDC B-1940 / NIH 8579)</name>
    <name type="common">Xylohypha bantiana</name>
    <dbReference type="NCBI Taxonomy" id="1442370"/>
    <lineage>
        <taxon>Eukaryota</taxon>
        <taxon>Fungi</taxon>
        <taxon>Dikarya</taxon>
        <taxon>Ascomycota</taxon>
        <taxon>Pezizomycotina</taxon>
        <taxon>Eurotiomycetes</taxon>
        <taxon>Chaetothyriomycetidae</taxon>
        <taxon>Chaetothyriales</taxon>
        <taxon>Herpotrichiellaceae</taxon>
        <taxon>Cladophialophora</taxon>
    </lineage>
</organism>
<feature type="chain" id="PRO_5002243738" description="Extracellular membrane protein CFEM domain-containing protein" evidence="1">
    <location>
        <begin position="17"/>
        <end position="253"/>
    </location>
</feature>
<feature type="signal peptide" evidence="1">
    <location>
        <begin position="1"/>
        <end position="16"/>
    </location>
</feature>
<dbReference type="GeneID" id="27702392"/>
<name>A0A0D2HZQ0_CLAB1</name>
<dbReference type="RefSeq" id="XP_016616703.1">
    <property type="nucleotide sequence ID" value="XM_016767187.1"/>
</dbReference>
<evidence type="ECO:0000256" key="1">
    <source>
        <dbReference type="SAM" id="SignalP"/>
    </source>
</evidence>
<proteinExistence type="predicted"/>
<accession>A0A0D2HZQ0</accession>
<protein>
    <recommendedName>
        <fullName evidence="3">Extracellular membrane protein CFEM domain-containing protein</fullName>
    </recommendedName>
</protein>
<dbReference type="AlphaFoldDB" id="A0A0D2HZQ0"/>
<dbReference type="OrthoDB" id="5398531at2759"/>
<keyword evidence="1" id="KW-0732">Signal</keyword>
<evidence type="ECO:0000313" key="2">
    <source>
        <dbReference type="EMBL" id="KIW90034.1"/>
    </source>
</evidence>
<reference evidence="2" key="1">
    <citation type="submission" date="2015-01" db="EMBL/GenBank/DDBJ databases">
        <title>The Genome Sequence of Cladophialophora bantiana CBS 173.52.</title>
        <authorList>
            <consortium name="The Broad Institute Genomics Platform"/>
            <person name="Cuomo C."/>
            <person name="de Hoog S."/>
            <person name="Gorbushina A."/>
            <person name="Stielow B."/>
            <person name="Teixiera M."/>
            <person name="Abouelleil A."/>
            <person name="Chapman S.B."/>
            <person name="Priest M."/>
            <person name="Young S.K."/>
            <person name="Wortman J."/>
            <person name="Nusbaum C."/>
            <person name="Birren B."/>
        </authorList>
    </citation>
    <scope>NUCLEOTIDE SEQUENCE [LARGE SCALE GENOMIC DNA]</scope>
    <source>
        <strain evidence="2">CBS 173.52</strain>
    </source>
</reference>
<evidence type="ECO:0008006" key="3">
    <source>
        <dbReference type="Google" id="ProtNLM"/>
    </source>
</evidence>
<gene>
    <name evidence="2" type="ORF">Z519_09464</name>
</gene>
<sequence length="253" mass="27915">MILLTFLALAVRLCSSGFVPPAEFCLLDSGLKELSGCIKWTDLSDECGAKDSEEVKLECVCAQEYLSSLYDCESDVQKCLASHVFDNQFQAEINEWHRRCDSRVSSTMTTPPLPTITQTYDFGACSRLYQSCLKGDYETRLCSNKYLPSSSLSTMGIYLASGPLRQSRTSWATRSALTFGLARSKETLSSIDLTSYLDITGASPAQTTTLDGWITQVRPNPAITPTATAAPLQVGEFVESAEKKLKQQGFKFW</sequence>
<dbReference type="HOGENOM" id="CLU_1098386_0_0_1"/>
<dbReference type="EMBL" id="KN846994">
    <property type="protein sequence ID" value="KIW90034.1"/>
    <property type="molecule type" value="Genomic_DNA"/>
</dbReference>